<evidence type="ECO:0000259" key="3">
    <source>
        <dbReference type="Pfam" id="PF01591"/>
    </source>
</evidence>
<keyword evidence="5" id="KW-1185">Reference proteome</keyword>
<evidence type="ECO:0000313" key="4">
    <source>
        <dbReference type="EMBL" id="CAK9257605.1"/>
    </source>
</evidence>
<protein>
    <recommendedName>
        <fullName evidence="3">6-phosphofructo-2-kinase domain-containing protein</fullName>
    </recommendedName>
</protein>
<dbReference type="InterPro" id="IPR027417">
    <property type="entry name" value="P-loop_NTPase"/>
</dbReference>
<evidence type="ECO:0000313" key="5">
    <source>
        <dbReference type="Proteomes" id="UP001497444"/>
    </source>
</evidence>
<dbReference type="Gene3D" id="3.40.50.300">
    <property type="entry name" value="P-loop containing nucleotide triphosphate hydrolases"/>
    <property type="match status" value="1"/>
</dbReference>
<dbReference type="PANTHER" id="PTHR10606">
    <property type="entry name" value="6-PHOSPHOFRUCTO-2-KINASE/FRUCTOSE-2,6-BISPHOSPHATASE"/>
    <property type="match status" value="1"/>
</dbReference>
<keyword evidence="1" id="KW-0547">Nucleotide-binding</keyword>
<reference evidence="4" key="1">
    <citation type="submission" date="2024-02" db="EMBL/GenBank/DDBJ databases">
        <authorList>
            <consortium name="ELIXIR-Norway"/>
            <consortium name="Elixir Norway"/>
        </authorList>
    </citation>
    <scope>NUCLEOTIDE SEQUENCE</scope>
</reference>
<keyword evidence="2" id="KW-0067">ATP-binding</keyword>
<dbReference type="CDD" id="cd07040">
    <property type="entry name" value="HP"/>
    <property type="match status" value="1"/>
</dbReference>
<dbReference type="EMBL" id="OZ020105">
    <property type="protein sequence ID" value="CAK9257605.1"/>
    <property type="molecule type" value="Genomic_DNA"/>
</dbReference>
<dbReference type="Proteomes" id="UP001497444">
    <property type="component" value="Chromosome 10"/>
</dbReference>
<sequence length="628" mass="69461">MFPGKLEFKFILKAKPGNRANLIATEEGTNRVLQAGSMAAGEAGPDAQFKLLPLEEEEEYTAPLLLMLLVSVEVDPVSPFALAASGQVVKKNIQSHGSTVLGIPDVCMGKLQHRCCASEAQISSSSPCYTLELDLQHYEVPTPTSNMSAVGIKYSANGAEDPSKSLLDQTSSDCSSGSTVFVQDLVVPGTLESLLSPVLKDTSRNEEAEKHSNGCSGLPESVEMGASCYCSELFNVTMGNITDHSIVDGDLQLDCVIEVGLPACGKTFTAAKLTRYLWWLGHDTKHFNIGKVSSMCLPVSEAWLQSDFFRGDNQEGMEARNEVAVLAMKDMLAWMQAGGQVGVFDATNSTNTRRNLLMKLAKGKCKVIFLETICNDKMVIDTNIRLKIQQSPDYADVSDYNTALVDFTARLENYEKVYEPVTEGSYIKMIDMVSREGGHMQVNNISGYLPGRIVFFLVNTHITPRPILLTCHGESCDNVRDHIGGEPVLSEAGERYALKLADFVNKRLKSERTASIWTSTLHRTVLTAANIVEFLKVQWRALDEINAGVCDGMTYEEIRESMPEEYWVRKVDKLRYCYPRGESYLAVLQRLEPFIVELERQHSPVVVIAHQVIKPTFALDIIESCCSW</sequence>
<dbReference type="InterPro" id="IPR029033">
    <property type="entry name" value="His_PPase_superfam"/>
</dbReference>
<dbReference type="InterPro" id="IPR013078">
    <property type="entry name" value="His_Pase_superF_clade-1"/>
</dbReference>
<name>A0ABP0VW33_9BRYO</name>
<dbReference type="PANTHER" id="PTHR10606:SF44">
    <property type="entry name" value="6-PHOSPHOFRUCTO 2-KINASE_FRUCTOSE 2,6-BISPHOSPHATASE LONG FORM"/>
    <property type="match status" value="1"/>
</dbReference>
<dbReference type="Gene3D" id="3.40.50.1240">
    <property type="entry name" value="Phosphoglycerate mutase-like"/>
    <property type="match status" value="1"/>
</dbReference>
<dbReference type="SUPFAM" id="SSF53254">
    <property type="entry name" value="Phosphoglycerate mutase-like"/>
    <property type="match status" value="1"/>
</dbReference>
<dbReference type="SUPFAM" id="SSF52540">
    <property type="entry name" value="P-loop containing nucleoside triphosphate hydrolases"/>
    <property type="match status" value="1"/>
</dbReference>
<dbReference type="InterPro" id="IPR013079">
    <property type="entry name" value="6Phosfructo_kin"/>
</dbReference>
<dbReference type="Pfam" id="PF01591">
    <property type="entry name" value="6PF2K"/>
    <property type="match status" value="1"/>
</dbReference>
<proteinExistence type="predicted"/>
<organism evidence="4 5">
    <name type="scientific">Sphagnum jensenii</name>
    <dbReference type="NCBI Taxonomy" id="128206"/>
    <lineage>
        <taxon>Eukaryota</taxon>
        <taxon>Viridiplantae</taxon>
        <taxon>Streptophyta</taxon>
        <taxon>Embryophyta</taxon>
        <taxon>Bryophyta</taxon>
        <taxon>Sphagnophytina</taxon>
        <taxon>Sphagnopsida</taxon>
        <taxon>Sphagnales</taxon>
        <taxon>Sphagnaceae</taxon>
        <taxon>Sphagnum</taxon>
    </lineage>
</organism>
<evidence type="ECO:0000256" key="1">
    <source>
        <dbReference type="ARBA" id="ARBA00022741"/>
    </source>
</evidence>
<gene>
    <name evidence="4" type="ORF">CSSPJE1EN1_LOCUS3083</name>
</gene>
<dbReference type="PRINTS" id="PR00991">
    <property type="entry name" value="6PFRUCTKNASE"/>
</dbReference>
<evidence type="ECO:0000256" key="2">
    <source>
        <dbReference type="ARBA" id="ARBA00022840"/>
    </source>
</evidence>
<dbReference type="Pfam" id="PF00300">
    <property type="entry name" value="His_Phos_1"/>
    <property type="match status" value="1"/>
</dbReference>
<accession>A0ABP0VW33</accession>
<feature type="domain" description="6-phosphofructo-2-kinase" evidence="3">
    <location>
        <begin position="255"/>
        <end position="464"/>
    </location>
</feature>
<dbReference type="InterPro" id="IPR003094">
    <property type="entry name" value="6Pfruct_kin"/>
</dbReference>